<evidence type="ECO:0000259" key="1">
    <source>
        <dbReference type="Pfam" id="PF01593"/>
    </source>
</evidence>
<protein>
    <recommendedName>
        <fullName evidence="1">Amine oxidase domain-containing protein</fullName>
    </recommendedName>
</protein>
<gene>
    <name evidence="2" type="ORF">SPIL2461_LOCUS22706</name>
</gene>
<dbReference type="AlphaFoldDB" id="A0A812Y7R2"/>
<dbReference type="Gene3D" id="3.50.50.60">
    <property type="entry name" value="FAD/NAD(P)-binding domain"/>
    <property type="match status" value="1"/>
</dbReference>
<evidence type="ECO:0000313" key="3">
    <source>
        <dbReference type="Proteomes" id="UP000649617"/>
    </source>
</evidence>
<comment type="caution">
    <text evidence="2">The sequence shown here is derived from an EMBL/GenBank/DDBJ whole genome shotgun (WGS) entry which is preliminary data.</text>
</comment>
<dbReference type="SUPFAM" id="SSF51905">
    <property type="entry name" value="FAD/NAD(P)-binding domain"/>
    <property type="match status" value="1"/>
</dbReference>
<sequence length="306" mass="33544">MAGVAAARVLSRRGVPVRLYERQGDLGGRLGAAQLGEHWVGLGATYIKAKDPLFKAEMARWEELGVAVEWAVGVPHFIEAPGSFSERPELKAETDRWHVGRPSMGSLVELSVEDLEHITRCGEVDSVSWEEEAWLLNGCDSVSALIMALPLAPLRSLLPAGTVEGMLPADLLAKDFEKVKDSPISLVLDDSSRIPRHGAEVEVWVAQTSTEWAAQCIKDAMPEAEVSSVLLREFSRILGKELPKPLHEKALVWPYGDMDYKLSEGHAWDARRQLALAGDWCYNGRVEGAWLSGHHAAAKVLEALQG</sequence>
<dbReference type="Proteomes" id="UP000649617">
    <property type="component" value="Unassembled WGS sequence"/>
</dbReference>
<dbReference type="PANTHER" id="PTHR16128:SF5">
    <property type="entry name" value="FAD_NAD(P)-BINDING OXIDOREDUCTASE FAMILY PROTEIN"/>
    <property type="match status" value="1"/>
</dbReference>
<dbReference type="GO" id="GO:0016491">
    <property type="term" value="F:oxidoreductase activity"/>
    <property type="evidence" value="ECO:0007669"/>
    <property type="project" value="InterPro"/>
</dbReference>
<evidence type="ECO:0000313" key="2">
    <source>
        <dbReference type="EMBL" id="CAE7770854.1"/>
    </source>
</evidence>
<dbReference type="InterPro" id="IPR036188">
    <property type="entry name" value="FAD/NAD-bd_sf"/>
</dbReference>
<dbReference type="OrthoDB" id="2161133at2759"/>
<feature type="domain" description="Amine oxidase" evidence="1">
    <location>
        <begin position="212"/>
        <end position="301"/>
    </location>
</feature>
<proteinExistence type="predicted"/>
<dbReference type="Pfam" id="PF01593">
    <property type="entry name" value="Amino_oxidase"/>
    <property type="match status" value="2"/>
</dbReference>
<organism evidence="2 3">
    <name type="scientific">Symbiodinium pilosum</name>
    <name type="common">Dinoflagellate</name>
    <dbReference type="NCBI Taxonomy" id="2952"/>
    <lineage>
        <taxon>Eukaryota</taxon>
        <taxon>Sar</taxon>
        <taxon>Alveolata</taxon>
        <taxon>Dinophyceae</taxon>
        <taxon>Suessiales</taxon>
        <taxon>Symbiodiniaceae</taxon>
        <taxon>Symbiodinium</taxon>
    </lineage>
</organism>
<dbReference type="InterPro" id="IPR002937">
    <property type="entry name" value="Amino_oxidase"/>
</dbReference>
<feature type="domain" description="Amine oxidase" evidence="1">
    <location>
        <begin position="1"/>
        <end position="55"/>
    </location>
</feature>
<reference evidence="2" key="1">
    <citation type="submission" date="2021-02" db="EMBL/GenBank/DDBJ databases">
        <authorList>
            <person name="Dougan E. K."/>
            <person name="Rhodes N."/>
            <person name="Thang M."/>
            <person name="Chan C."/>
        </authorList>
    </citation>
    <scope>NUCLEOTIDE SEQUENCE</scope>
</reference>
<dbReference type="PANTHER" id="PTHR16128">
    <property type="entry name" value="FAD/NAD(P)-BINDING OXIDOREDUCTASE FAMILY PROTEIN"/>
    <property type="match status" value="1"/>
</dbReference>
<accession>A0A812Y7R2</accession>
<keyword evidence="3" id="KW-1185">Reference proteome</keyword>
<dbReference type="EMBL" id="CAJNIZ010047572">
    <property type="protein sequence ID" value="CAE7770854.1"/>
    <property type="molecule type" value="Genomic_DNA"/>
</dbReference>
<dbReference type="Gene3D" id="3.90.660.10">
    <property type="match status" value="1"/>
</dbReference>
<name>A0A812Y7R2_SYMPI</name>